<organism evidence="1">
    <name type="scientific">Rhizophora mucronata</name>
    <name type="common">Asiatic mangrove</name>
    <dbReference type="NCBI Taxonomy" id="61149"/>
    <lineage>
        <taxon>Eukaryota</taxon>
        <taxon>Viridiplantae</taxon>
        <taxon>Streptophyta</taxon>
        <taxon>Embryophyta</taxon>
        <taxon>Tracheophyta</taxon>
        <taxon>Spermatophyta</taxon>
        <taxon>Magnoliopsida</taxon>
        <taxon>eudicotyledons</taxon>
        <taxon>Gunneridae</taxon>
        <taxon>Pentapetalae</taxon>
        <taxon>rosids</taxon>
        <taxon>fabids</taxon>
        <taxon>Malpighiales</taxon>
        <taxon>Rhizophoraceae</taxon>
        <taxon>Rhizophora</taxon>
    </lineage>
</organism>
<evidence type="ECO:0000313" key="1">
    <source>
        <dbReference type="EMBL" id="MBX56195.1"/>
    </source>
</evidence>
<dbReference type="AlphaFoldDB" id="A0A2P2PND1"/>
<sequence>MRAIEKGKKCQKDQDTCICRCTQIFIRKVHQFQLCNLLLVALF</sequence>
<dbReference type="EMBL" id="GGEC01075711">
    <property type="protein sequence ID" value="MBX56195.1"/>
    <property type="molecule type" value="Transcribed_RNA"/>
</dbReference>
<reference evidence="1" key="1">
    <citation type="submission" date="2018-02" db="EMBL/GenBank/DDBJ databases">
        <title>Rhizophora mucronata_Transcriptome.</title>
        <authorList>
            <person name="Meera S.P."/>
            <person name="Sreeshan A."/>
            <person name="Augustine A."/>
        </authorList>
    </citation>
    <scope>NUCLEOTIDE SEQUENCE</scope>
    <source>
        <tissue evidence="1">Leaf</tissue>
    </source>
</reference>
<accession>A0A2P2PND1</accession>
<proteinExistence type="predicted"/>
<name>A0A2P2PND1_RHIMU</name>
<protein>
    <submittedName>
        <fullName evidence="1">Uncharacterized protein</fullName>
    </submittedName>
</protein>